<evidence type="ECO:0000256" key="1">
    <source>
        <dbReference type="SAM" id="MobiDB-lite"/>
    </source>
</evidence>
<dbReference type="EMBL" id="GG685476">
    <property type="protein sequence ID" value="EEQ99675.1"/>
    <property type="molecule type" value="Genomic_DNA"/>
</dbReference>
<evidence type="ECO:0000313" key="3">
    <source>
        <dbReference type="Proteomes" id="UP000007800"/>
    </source>
</evidence>
<keyword evidence="3" id="KW-1185">Reference proteome</keyword>
<dbReference type="InParanoid" id="C5LUE2"/>
<accession>C5LUE2</accession>
<dbReference type="Proteomes" id="UP000007800">
    <property type="component" value="Unassembled WGS sequence"/>
</dbReference>
<name>C5LUE2_PERM5</name>
<dbReference type="GeneID" id="9051515"/>
<reference evidence="2 3" key="1">
    <citation type="submission" date="2008-07" db="EMBL/GenBank/DDBJ databases">
        <authorList>
            <person name="El-Sayed N."/>
            <person name="Caler E."/>
            <person name="Inman J."/>
            <person name="Amedeo P."/>
            <person name="Hass B."/>
            <person name="Wortman J."/>
        </authorList>
    </citation>
    <scope>NUCLEOTIDE SEQUENCE [LARGE SCALE GENOMIC DNA]</scope>
    <source>
        <strain evidence="3">ATCC 50983 / TXsc</strain>
    </source>
</reference>
<evidence type="ECO:0000313" key="2">
    <source>
        <dbReference type="EMBL" id="EEQ99675.1"/>
    </source>
</evidence>
<feature type="region of interest" description="Disordered" evidence="1">
    <location>
        <begin position="1"/>
        <end position="22"/>
    </location>
</feature>
<proteinExistence type="predicted"/>
<sequence>MAAYSSGGATAPREAGGPDKQRLADSFAEGTSLSLFVDVERVNSNRLLSF</sequence>
<dbReference type="RefSeq" id="XP_002766958.1">
    <property type="nucleotide sequence ID" value="XM_002766912.1"/>
</dbReference>
<protein>
    <submittedName>
        <fullName evidence="2">Uncharacterized protein</fullName>
    </submittedName>
</protein>
<dbReference type="AlphaFoldDB" id="C5LUE2"/>
<gene>
    <name evidence="2" type="ORF">Pmar_PMAR010939</name>
</gene>
<organism evidence="3">
    <name type="scientific">Perkinsus marinus (strain ATCC 50983 / TXsc)</name>
    <dbReference type="NCBI Taxonomy" id="423536"/>
    <lineage>
        <taxon>Eukaryota</taxon>
        <taxon>Sar</taxon>
        <taxon>Alveolata</taxon>
        <taxon>Perkinsozoa</taxon>
        <taxon>Perkinsea</taxon>
        <taxon>Perkinsida</taxon>
        <taxon>Perkinsidae</taxon>
        <taxon>Perkinsus</taxon>
    </lineage>
</organism>